<evidence type="ECO:0000313" key="2">
    <source>
        <dbReference type="Proteomes" id="UP001234989"/>
    </source>
</evidence>
<protein>
    <submittedName>
        <fullName evidence="1">Uncharacterized protein</fullName>
    </submittedName>
</protein>
<keyword evidence="2" id="KW-1185">Reference proteome</keyword>
<name>A0AAF0ZL72_SOLVR</name>
<gene>
    <name evidence="1" type="ORF">MTR67_036497</name>
</gene>
<dbReference type="Proteomes" id="UP001234989">
    <property type="component" value="Chromosome 8"/>
</dbReference>
<organism evidence="1 2">
    <name type="scientific">Solanum verrucosum</name>
    <dbReference type="NCBI Taxonomy" id="315347"/>
    <lineage>
        <taxon>Eukaryota</taxon>
        <taxon>Viridiplantae</taxon>
        <taxon>Streptophyta</taxon>
        <taxon>Embryophyta</taxon>
        <taxon>Tracheophyta</taxon>
        <taxon>Spermatophyta</taxon>
        <taxon>Magnoliopsida</taxon>
        <taxon>eudicotyledons</taxon>
        <taxon>Gunneridae</taxon>
        <taxon>Pentapetalae</taxon>
        <taxon>asterids</taxon>
        <taxon>lamiids</taxon>
        <taxon>Solanales</taxon>
        <taxon>Solanaceae</taxon>
        <taxon>Solanoideae</taxon>
        <taxon>Solaneae</taxon>
        <taxon>Solanum</taxon>
    </lineage>
</organism>
<dbReference type="EMBL" id="CP133619">
    <property type="protein sequence ID" value="WMV43112.1"/>
    <property type="molecule type" value="Genomic_DNA"/>
</dbReference>
<evidence type="ECO:0000313" key="1">
    <source>
        <dbReference type="EMBL" id="WMV43112.1"/>
    </source>
</evidence>
<reference evidence="1" key="1">
    <citation type="submission" date="2023-08" db="EMBL/GenBank/DDBJ databases">
        <title>A de novo genome assembly of Solanum verrucosum Schlechtendal, a Mexican diploid species geographically isolated from the other diploid A-genome species in potato relatives.</title>
        <authorList>
            <person name="Hosaka K."/>
        </authorList>
    </citation>
    <scope>NUCLEOTIDE SEQUENCE</scope>
    <source>
        <tissue evidence="1">Young leaves</tissue>
    </source>
</reference>
<dbReference type="AlphaFoldDB" id="A0AAF0ZL72"/>
<proteinExistence type="predicted"/>
<accession>A0AAF0ZL72</accession>
<sequence>MWEKLLQLPSDGLTNVDAIQSASKPSLKDAFHVNEKYILEKVYFLAYFKGFPSPLETLVFFLSNLIPSRRASELSICIGLPDWLIRNHQLIVNLSRKNGCDKIQRVSWDFSLAAPVLWPEVDYEILKQSAIWNLEPGTVICSNLQSGVWNCNMQSEIQKICSLQSVIWNSCNLELLASSITATI</sequence>